<sequence length="471" mass="48063">MTGTRETEEAARVSPAPPQVRLSLLASRTQVDVSLPLDVPLAWLTPELVKLARVREAADAQPADEPPKEANRTVWVLSRHGGDTRLAPDATLREAGVEEGELLRLTAQPALSAPTLFDDVVDAAARLNKAGYAGWDGVAARWMTFGGVYGATAVWVYFLLAPAFTANRPALLGLSAVAALGLAGVAAMAQRSYGRSDVGAALGWAVIPVVAAIAWVTSHAWGGYAVAAGCVAVATISVALCYGIGTGRWGYLTAGVIAILTGLAVAVHTAGIPAPVVGVGLAVIGTLGCRAVPPARFTRRGPRPSAEPTDEPNGAPGEDLFARVRSDDLTRAAFRAGLAFSAGLGALAALAPHWPVQPVNWPGLAFALGCAVTLGLYALEPVTAVERAAVTVPAAALAVTSCALAQGGSQPLRLAAFGLLLATTTAIAVAGSARVRGRLATAAAYCSYLSTAALIPLALWVAGAYPRLGIS</sequence>
<feature type="transmembrane region" description="Helical" evidence="8">
    <location>
        <begin position="249"/>
        <end position="268"/>
    </location>
</feature>
<feature type="transmembrane region" description="Helical" evidence="8">
    <location>
        <begin position="360"/>
        <end position="379"/>
    </location>
</feature>
<accession>A0AAJ3TWK4</accession>
<dbReference type="InterPro" id="IPR044049">
    <property type="entry name" value="EccD_transm"/>
</dbReference>
<proteinExistence type="inferred from homology"/>
<dbReference type="InterPro" id="IPR006707">
    <property type="entry name" value="T7SS_EccD"/>
</dbReference>
<evidence type="ECO:0000256" key="3">
    <source>
        <dbReference type="ARBA" id="ARBA00022475"/>
    </source>
</evidence>
<keyword evidence="3" id="KW-1003">Cell membrane</keyword>
<feature type="transmembrane region" description="Helical" evidence="8">
    <location>
        <begin position="445"/>
        <end position="465"/>
    </location>
</feature>
<dbReference type="Pfam" id="PF19053">
    <property type="entry name" value="EccD"/>
    <property type="match status" value="1"/>
</dbReference>
<dbReference type="RefSeq" id="WP_085254264.1">
    <property type="nucleotide sequence ID" value="NZ_AP022573.1"/>
</dbReference>
<comment type="similarity">
    <text evidence="2">Belongs to the EccD/Snm4 family.</text>
</comment>
<keyword evidence="4 8" id="KW-0812">Transmembrane</keyword>
<feature type="transmembrane region" description="Helical" evidence="8">
    <location>
        <begin position="414"/>
        <end position="433"/>
    </location>
</feature>
<dbReference type="NCBIfam" id="TIGR03920">
    <property type="entry name" value="T7SS_EccD"/>
    <property type="match status" value="1"/>
</dbReference>
<protein>
    <recommendedName>
        <fullName evidence="9">EccD-like transmembrane domain-containing protein</fullName>
    </recommendedName>
</protein>
<keyword evidence="6 8" id="KW-0472">Membrane</keyword>
<evidence type="ECO:0000256" key="5">
    <source>
        <dbReference type="ARBA" id="ARBA00022989"/>
    </source>
</evidence>
<feature type="domain" description="EccD-like transmembrane" evidence="9">
    <location>
        <begin position="141"/>
        <end position="466"/>
    </location>
</feature>
<dbReference type="InterPro" id="IPR024962">
    <property type="entry name" value="YukD-like"/>
</dbReference>
<feature type="transmembrane region" description="Helical" evidence="8">
    <location>
        <begin position="224"/>
        <end position="242"/>
    </location>
</feature>
<comment type="subcellular location">
    <subcellularLocation>
        <location evidence="1">Cell membrane</location>
        <topology evidence="1">Multi-pass membrane protein</topology>
    </subcellularLocation>
</comment>
<evidence type="ECO:0000256" key="4">
    <source>
        <dbReference type="ARBA" id="ARBA00022692"/>
    </source>
</evidence>
<feature type="transmembrane region" description="Helical" evidence="8">
    <location>
        <begin position="201"/>
        <end position="218"/>
    </location>
</feature>
<evidence type="ECO:0000313" key="11">
    <source>
        <dbReference type="Proteomes" id="UP000193387"/>
    </source>
</evidence>
<gene>
    <name evidence="10" type="ORF">AWC23_06100</name>
</gene>
<evidence type="ECO:0000256" key="2">
    <source>
        <dbReference type="ARBA" id="ARBA00006162"/>
    </source>
</evidence>
<feature type="transmembrane region" description="Helical" evidence="8">
    <location>
        <begin position="388"/>
        <end position="408"/>
    </location>
</feature>
<evidence type="ECO:0000256" key="7">
    <source>
        <dbReference type="SAM" id="MobiDB-lite"/>
    </source>
</evidence>
<reference evidence="10 11" key="1">
    <citation type="submission" date="2016-01" db="EMBL/GenBank/DDBJ databases">
        <title>The new phylogeny of the genus Mycobacterium.</title>
        <authorList>
            <person name="Tarcisio F."/>
            <person name="Conor M."/>
            <person name="Antonella G."/>
            <person name="Elisabetta G."/>
            <person name="Giulia F.S."/>
            <person name="Sara T."/>
            <person name="Anna F."/>
            <person name="Clotilde B."/>
            <person name="Roberto B."/>
            <person name="Veronica D.S."/>
            <person name="Fabio R."/>
            <person name="Monica P."/>
            <person name="Olivier J."/>
            <person name="Enrico T."/>
            <person name="Nicola S."/>
        </authorList>
    </citation>
    <scope>NUCLEOTIDE SEQUENCE [LARGE SCALE GENOMIC DNA]</scope>
    <source>
        <strain evidence="10 11">DSM 44616</strain>
    </source>
</reference>
<feature type="region of interest" description="Disordered" evidence="7">
    <location>
        <begin position="295"/>
        <end position="319"/>
    </location>
</feature>
<evidence type="ECO:0000259" key="9">
    <source>
        <dbReference type="Pfam" id="PF19053"/>
    </source>
</evidence>
<evidence type="ECO:0000256" key="8">
    <source>
        <dbReference type="SAM" id="Phobius"/>
    </source>
</evidence>
<feature type="transmembrane region" description="Helical" evidence="8">
    <location>
        <begin position="274"/>
        <end position="293"/>
    </location>
</feature>
<organism evidence="10 11">
    <name type="scientific">Mycobacterium saskatchewanense</name>
    <dbReference type="NCBI Taxonomy" id="220927"/>
    <lineage>
        <taxon>Bacteria</taxon>
        <taxon>Bacillati</taxon>
        <taxon>Actinomycetota</taxon>
        <taxon>Actinomycetes</taxon>
        <taxon>Mycobacteriales</taxon>
        <taxon>Mycobacteriaceae</taxon>
        <taxon>Mycobacterium</taxon>
        <taxon>Mycobacterium simiae complex</taxon>
    </lineage>
</organism>
<feature type="transmembrane region" description="Helical" evidence="8">
    <location>
        <begin position="142"/>
        <end position="164"/>
    </location>
</feature>
<dbReference type="EMBL" id="LQPR01000011">
    <property type="protein sequence ID" value="ORW74078.1"/>
    <property type="molecule type" value="Genomic_DNA"/>
</dbReference>
<dbReference type="Gene3D" id="3.10.20.90">
    <property type="entry name" value="Phosphatidylinositol 3-kinase Catalytic Subunit, Chain A, domain 1"/>
    <property type="match status" value="1"/>
</dbReference>
<evidence type="ECO:0000256" key="1">
    <source>
        <dbReference type="ARBA" id="ARBA00004651"/>
    </source>
</evidence>
<feature type="transmembrane region" description="Helical" evidence="8">
    <location>
        <begin position="170"/>
        <end position="189"/>
    </location>
</feature>
<evidence type="ECO:0000313" key="10">
    <source>
        <dbReference type="EMBL" id="ORW74078.1"/>
    </source>
</evidence>
<dbReference type="Pfam" id="PF08817">
    <property type="entry name" value="YukD"/>
    <property type="match status" value="1"/>
</dbReference>
<keyword evidence="5 8" id="KW-1133">Transmembrane helix</keyword>
<dbReference type="AlphaFoldDB" id="A0AAJ3TWK4"/>
<name>A0AAJ3TWK4_9MYCO</name>
<keyword evidence="11" id="KW-1185">Reference proteome</keyword>
<dbReference type="GO" id="GO:0005886">
    <property type="term" value="C:plasma membrane"/>
    <property type="evidence" value="ECO:0007669"/>
    <property type="project" value="UniProtKB-SubCell"/>
</dbReference>
<evidence type="ECO:0000256" key="6">
    <source>
        <dbReference type="ARBA" id="ARBA00023136"/>
    </source>
</evidence>
<feature type="transmembrane region" description="Helical" evidence="8">
    <location>
        <begin position="332"/>
        <end position="354"/>
    </location>
</feature>
<comment type="caution">
    <text evidence="10">The sequence shown here is derived from an EMBL/GenBank/DDBJ whole genome shotgun (WGS) entry which is preliminary data.</text>
</comment>
<dbReference type="Proteomes" id="UP000193387">
    <property type="component" value="Unassembled WGS sequence"/>
</dbReference>